<feature type="transmembrane region" description="Helical" evidence="1">
    <location>
        <begin position="74"/>
        <end position="94"/>
    </location>
</feature>
<accession>A0A1Y0CVK1</accession>
<gene>
    <name evidence="2" type="ORF">CBP12_01835</name>
</gene>
<keyword evidence="1" id="KW-0812">Transmembrane</keyword>
<proteinExistence type="predicted"/>
<organism evidence="2 3">
    <name type="scientific">Oceanisphaera avium</name>
    <dbReference type="NCBI Taxonomy" id="1903694"/>
    <lineage>
        <taxon>Bacteria</taxon>
        <taxon>Pseudomonadati</taxon>
        <taxon>Pseudomonadota</taxon>
        <taxon>Gammaproteobacteria</taxon>
        <taxon>Aeromonadales</taxon>
        <taxon>Aeromonadaceae</taxon>
        <taxon>Oceanisphaera</taxon>
    </lineage>
</organism>
<name>A0A1Y0CVK1_9GAMM</name>
<dbReference type="InterPro" id="IPR025187">
    <property type="entry name" value="DUF4112"/>
</dbReference>
<evidence type="ECO:0008006" key="4">
    <source>
        <dbReference type="Google" id="ProtNLM"/>
    </source>
</evidence>
<dbReference type="EMBL" id="CP021376">
    <property type="protein sequence ID" value="ART79044.1"/>
    <property type="molecule type" value="Genomic_DNA"/>
</dbReference>
<keyword evidence="1" id="KW-0472">Membrane</keyword>
<dbReference type="Proteomes" id="UP000243793">
    <property type="component" value="Chromosome"/>
</dbReference>
<evidence type="ECO:0000313" key="2">
    <source>
        <dbReference type="EMBL" id="ART79044.1"/>
    </source>
</evidence>
<evidence type="ECO:0000313" key="3">
    <source>
        <dbReference type="Proteomes" id="UP000243793"/>
    </source>
</evidence>
<evidence type="ECO:0000256" key="1">
    <source>
        <dbReference type="SAM" id="Phobius"/>
    </source>
</evidence>
<dbReference type="PANTHER" id="PTHR35519">
    <property type="entry name" value="MEMBRANE PROTEINS"/>
    <property type="match status" value="1"/>
</dbReference>
<keyword evidence="3" id="KW-1185">Reference proteome</keyword>
<dbReference type="KEGG" id="ocm:CBP12_01835"/>
<feature type="transmembrane region" description="Helical" evidence="1">
    <location>
        <begin position="41"/>
        <end position="62"/>
    </location>
</feature>
<dbReference type="RefSeq" id="WP_086962414.1">
    <property type="nucleotide sequence ID" value="NZ_CP021376.1"/>
</dbReference>
<protein>
    <recommendedName>
        <fullName evidence="4">DUF4112 domain-containing protein</fullName>
    </recommendedName>
</protein>
<keyword evidence="1" id="KW-1133">Transmembrane helix</keyword>
<dbReference type="PANTHER" id="PTHR35519:SF2">
    <property type="entry name" value="PH DOMAIN PROTEIN"/>
    <property type="match status" value="1"/>
</dbReference>
<dbReference type="AlphaFoldDB" id="A0A1Y0CVK1"/>
<dbReference type="OrthoDB" id="513552at2"/>
<sequence length="121" mass="13422">MTATQGAFYHQHHRKRVEKLAWLLDSALRLPGGARIGFDGLIGMIPVVGDVIGALLSSYIVWVAAKAKLPLRLLLCMSVNILIELVVGIVPIFGDIFDFAFKANLRNVRILNDYFQQETGN</sequence>
<dbReference type="Pfam" id="PF13430">
    <property type="entry name" value="DUF4112"/>
    <property type="match status" value="1"/>
</dbReference>
<reference evidence="3" key="1">
    <citation type="submission" date="2017-05" db="EMBL/GenBank/DDBJ databases">
        <authorList>
            <person name="Sung H."/>
        </authorList>
    </citation>
    <scope>NUCLEOTIDE SEQUENCE [LARGE SCALE GENOMIC DNA]</scope>
    <source>
        <strain evidence="3">AMac2203</strain>
    </source>
</reference>